<accession>A0A7W5FFY6</accession>
<dbReference type="EMBL" id="JACHXF010000009">
    <property type="protein sequence ID" value="MBB3096867.1"/>
    <property type="molecule type" value="Genomic_DNA"/>
</dbReference>
<reference evidence="1 2" key="1">
    <citation type="submission" date="2020-08" db="EMBL/GenBank/DDBJ databases">
        <title>Genomic Encyclopedia of Type Strains, Phase III (KMG-III): the genomes of soil and plant-associated and newly described type strains.</title>
        <authorList>
            <person name="Whitman W."/>
        </authorList>
    </citation>
    <scope>NUCLEOTIDE SEQUENCE [LARGE SCALE GENOMIC DNA]</scope>
    <source>
        <strain evidence="1 2">CECT 3287</strain>
    </source>
</reference>
<organism evidence="1 2">
    <name type="scientific">Actinoplanes campanulatus</name>
    <dbReference type="NCBI Taxonomy" id="113559"/>
    <lineage>
        <taxon>Bacteria</taxon>
        <taxon>Bacillati</taxon>
        <taxon>Actinomycetota</taxon>
        <taxon>Actinomycetes</taxon>
        <taxon>Micromonosporales</taxon>
        <taxon>Micromonosporaceae</taxon>
        <taxon>Actinoplanes</taxon>
    </lineage>
</organism>
<evidence type="ECO:0000313" key="2">
    <source>
        <dbReference type="Proteomes" id="UP000590749"/>
    </source>
</evidence>
<comment type="caution">
    <text evidence="1">The sequence shown here is derived from an EMBL/GenBank/DDBJ whole genome shotgun (WGS) entry which is preliminary data.</text>
</comment>
<dbReference type="Proteomes" id="UP000590749">
    <property type="component" value="Unassembled WGS sequence"/>
</dbReference>
<gene>
    <name evidence="1" type="ORF">FHR83_004541</name>
</gene>
<dbReference type="AlphaFoldDB" id="A0A7W5FFY6"/>
<protein>
    <submittedName>
        <fullName evidence="1">Uncharacterized protein</fullName>
    </submittedName>
</protein>
<dbReference type="RefSeq" id="WP_183222294.1">
    <property type="nucleotide sequence ID" value="NZ_BMPW01000026.1"/>
</dbReference>
<keyword evidence="2" id="KW-1185">Reference proteome</keyword>
<proteinExistence type="predicted"/>
<sequence length="117" mass="12652">MVVTNHVFWRFGNASGPGRIRPSDLGEDPIGPFRPENPQDIVLGVSVFRWPELSGLTGKRWRLPAGTVLPEGLGIHADGSDAGGQGPLGHALLFPTECMSHAKFCALVQGLPWERGW</sequence>
<name>A0A7W5FFY6_9ACTN</name>
<evidence type="ECO:0000313" key="1">
    <source>
        <dbReference type="EMBL" id="MBB3096867.1"/>
    </source>
</evidence>